<dbReference type="EMBL" id="JASSZA010000004">
    <property type="protein sequence ID" value="KAK2112927.1"/>
    <property type="molecule type" value="Genomic_DNA"/>
</dbReference>
<sequence>RRGRRSRSSRGLHTRTPRTAELLRRREEDPGRGGRRAPGAARQRDARPPARPPGGPQRTPEAERAPALSHGPSERRTRFRFRKQ</sequence>
<feature type="non-terminal residue" evidence="2">
    <location>
        <position position="84"/>
    </location>
</feature>
<comment type="caution">
    <text evidence="2">The sequence shown here is derived from an EMBL/GenBank/DDBJ whole genome shotgun (WGS) entry which is preliminary data.</text>
</comment>
<keyword evidence="3" id="KW-1185">Reference proteome</keyword>
<evidence type="ECO:0000256" key="1">
    <source>
        <dbReference type="SAM" id="MobiDB-lite"/>
    </source>
</evidence>
<feature type="non-terminal residue" evidence="2">
    <location>
        <position position="1"/>
    </location>
</feature>
<reference evidence="2 3" key="1">
    <citation type="submission" date="2023-05" db="EMBL/GenBank/DDBJ databases">
        <title>B98-5 Cell Line De Novo Hybrid Assembly: An Optical Mapping Approach.</title>
        <authorList>
            <person name="Kananen K."/>
            <person name="Auerbach J.A."/>
            <person name="Kautto E."/>
            <person name="Blachly J.S."/>
        </authorList>
    </citation>
    <scope>NUCLEOTIDE SEQUENCE [LARGE SCALE GENOMIC DNA]</scope>
    <source>
        <strain evidence="2">B95-8</strain>
        <tissue evidence="2">Cell line</tissue>
    </source>
</reference>
<name>A0ABQ9VXQ4_SAGOE</name>
<protein>
    <submittedName>
        <fullName evidence="2">Uncharacterized protein</fullName>
    </submittedName>
</protein>
<feature type="region of interest" description="Disordered" evidence="1">
    <location>
        <begin position="1"/>
        <end position="84"/>
    </location>
</feature>
<evidence type="ECO:0000313" key="2">
    <source>
        <dbReference type="EMBL" id="KAK2112927.1"/>
    </source>
</evidence>
<organism evidence="2 3">
    <name type="scientific">Saguinus oedipus</name>
    <name type="common">Cotton-top tamarin</name>
    <name type="synonym">Oedipomidas oedipus</name>
    <dbReference type="NCBI Taxonomy" id="9490"/>
    <lineage>
        <taxon>Eukaryota</taxon>
        <taxon>Metazoa</taxon>
        <taxon>Chordata</taxon>
        <taxon>Craniata</taxon>
        <taxon>Vertebrata</taxon>
        <taxon>Euteleostomi</taxon>
        <taxon>Mammalia</taxon>
        <taxon>Eutheria</taxon>
        <taxon>Euarchontoglires</taxon>
        <taxon>Primates</taxon>
        <taxon>Haplorrhini</taxon>
        <taxon>Platyrrhini</taxon>
        <taxon>Cebidae</taxon>
        <taxon>Callitrichinae</taxon>
        <taxon>Saguinus</taxon>
    </lineage>
</organism>
<feature type="compositionally biased region" description="Basic residues" evidence="1">
    <location>
        <begin position="1"/>
        <end position="16"/>
    </location>
</feature>
<proteinExistence type="predicted"/>
<evidence type="ECO:0000313" key="3">
    <source>
        <dbReference type="Proteomes" id="UP001266305"/>
    </source>
</evidence>
<accession>A0ABQ9VXQ4</accession>
<feature type="compositionally biased region" description="Basic and acidic residues" evidence="1">
    <location>
        <begin position="21"/>
        <end position="32"/>
    </location>
</feature>
<dbReference type="Proteomes" id="UP001266305">
    <property type="component" value="Unassembled WGS sequence"/>
</dbReference>
<gene>
    <name evidence="2" type="ORF">P7K49_007193</name>
</gene>